<gene>
    <name evidence="4" type="ORF">ET475_11165</name>
</gene>
<protein>
    <submittedName>
        <fullName evidence="4">Transporter substrate-binding domain-containing protein</fullName>
    </submittedName>
</protein>
<dbReference type="Gene3D" id="3.40.190.10">
    <property type="entry name" value="Periplasmic binding protein-like II"/>
    <property type="match status" value="2"/>
</dbReference>
<feature type="signal peptide" evidence="2">
    <location>
        <begin position="1"/>
        <end position="30"/>
    </location>
</feature>
<dbReference type="RefSeq" id="WP_129389998.1">
    <property type="nucleotide sequence ID" value="NZ_CP035494.1"/>
</dbReference>
<dbReference type="PROSITE" id="PS51318">
    <property type="entry name" value="TAT"/>
    <property type="match status" value="1"/>
</dbReference>
<organism evidence="4 5">
    <name type="scientific">Microbacterium protaetiae</name>
    <dbReference type="NCBI Taxonomy" id="2509458"/>
    <lineage>
        <taxon>Bacteria</taxon>
        <taxon>Bacillati</taxon>
        <taxon>Actinomycetota</taxon>
        <taxon>Actinomycetes</taxon>
        <taxon>Micrococcales</taxon>
        <taxon>Microbacteriaceae</taxon>
        <taxon>Microbacterium</taxon>
    </lineage>
</organism>
<dbReference type="PROSITE" id="PS51257">
    <property type="entry name" value="PROKAR_LIPOPROTEIN"/>
    <property type="match status" value="1"/>
</dbReference>
<dbReference type="SUPFAM" id="SSF53850">
    <property type="entry name" value="Periplasmic binding protein-like II"/>
    <property type="match status" value="1"/>
</dbReference>
<keyword evidence="1 2" id="KW-0732">Signal</keyword>
<feature type="chain" id="PRO_5020369718" evidence="2">
    <location>
        <begin position="31"/>
        <end position="282"/>
    </location>
</feature>
<feature type="domain" description="Solute-binding protein family 3/N-terminal" evidence="3">
    <location>
        <begin position="38"/>
        <end position="277"/>
    </location>
</feature>
<dbReference type="SMART" id="SM00062">
    <property type="entry name" value="PBPb"/>
    <property type="match status" value="1"/>
</dbReference>
<dbReference type="KEGG" id="mprt:ET475_11165"/>
<name>A0A4V0YDF1_9MICO</name>
<dbReference type="InterPro" id="IPR001638">
    <property type="entry name" value="Solute-binding_3/MltF_N"/>
</dbReference>
<reference evidence="4 5" key="1">
    <citation type="submission" date="2019-01" db="EMBL/GenBank/DDBJ databases">
        <title>Genome sequencing of strain DFW100M-13.</title>
        <authorList>
            <person name="Heo J."/>
            <person name="Kim S.-J."/>
            <person name="Kim J.-S."/>
            <person name="Hong S.-B."/>
            <person name="Kwon S.-W."/>
        </authorList>
    </citation>
    <scope>NUCLEOTIDE SEQUENCE [LARGE SCALE GENOMIC DNA]</scope>
    <source>
        <strain evidence="4 5">DFW100M-13</strain>
    </source>
</reference>
<evidence type="ECO:0000259" key="3">
    <source>
        <dbReference type="SMART" id="SM00062"/>
    </source>
</evidence>
<evidence type="ECO:0000313" key="5">
    <source>
        <dbReference type="Proteomes" id="UP000293995"/>
    </source>
</evidence>
<dbReference type="Pfam" id="PF00497">
    <property type="entry name" value="SBP_bac_3"/>
    <property type="match status" value="1"/>
</dbReference>
<dbReference type="PANTHER" id="PTHR35936">
    <property type="entry name" value="MEMBRANE-BOUND LYTIC MUREIN TRANSGLYCOSYLASE F"/>
    <property type="match status" value="1"/>
</dbReference>
<evidence type="ECO:0000256" key="1">
    <source>
        <dbReference type="ARBA" id="ARBA00022729"/>
    </source>
</evidence>
<dbReference type="Proteomes" id="UP000293995">
    <property type="component" value="Chromosome"/>
</dbReference>
<dbReference type="OrthoDB" id="9814902at2"/>
<sequence>MSRIRRTLIASSLVVAAMGMAGCAASGAEADAEPGVQKVVVATGANPKPYTYLDDDDQLTGYDIEVLRAVDKLLPDVSFDFQVAEFDALFAGLDSGRYNIVANNLSATAERREKYDFTDPYLQAQFGVGVRPDSGLTNITKIDDLAGKKTYGQAGLNFTRVLEQYNDANPGHTIDITYSEADLQTQYKNLAAGAVDFLFTERVVFDGYGAAKLGLTFVPLDGDYLESTYGTSLKSAFAVSRHTENATTIESEINGALQKLNADGTLTSLSEKFFGLDLTPKQ</sequence>
<evidence type="ECO:0000256" key="2">
    <source>
        <dbReference type="SAM" id="SignalP"/>
    </source>
</evidence>
<dbReference type="PANTHER" id="PTHR35936:SF19">
    <property type="entry name" value="AMINO-ACID-BINDING PROTEIN YXEM-RELATED"/>
    <property type="match status" value="1"/>
</dbReference>
<dbReference type="InterPro" id="IPR006311">
    <property type="entry name" value="TAT_signal"/>
</dbReference>
<accession>A0A4V0YDF1</accession>
<dbReference type="AlphaFoldDB" id="A0A4V0YDF1"/>
<proteinExistence type="predicted"/>
<evidence type="ECO:0000313" key="4">
    <source>
        <dbReference type="EMBL" id="QAY60491.1"/>
    </source>
</evidence>
<keyword evidence="5" id="KW-1185">Reference proteome</keyword>
<dbReference type="EMBL" id="CP035494">
    <property type="protein sequence ID" value="QAY60491.1"/>
    <property type="molecule type" value="Genomic_DNA"/>
</dbReference>